<dbReference type="Pfam" id="PF01979">
    <property type="entry name" value="Amidohydro_1"/>
    <property type="match status" value="1"/>
</dbReference>
<reference evidence="11" key="1">
    <citation type="submission" date="2020-11" db="EMBL/GenBank/DDBJ databases">
        <title>Nocardioides cynanchi sp. nov., isolated from soil of rhizosphere of Cynanchum wilfordii.</title>
        <authorList>
            <person name="Lee J.-S."/>
            <person name="Suh M.K."/>
            <person name="Kim J.-S."/>
        </authorList>
    </citation>
    <scope>NUCLEOTIDE SEQUENCE</scope>
    <source>
        <strain evidence="11">KCTC 19276</strain>
    </source>
</reference>
<dbReference type="GO" id="GO:0008270">
    <property type="term" value="F:zinc ion binding"/>
    <property type="evidence" value="ECO:0007669"/>
    <property type="project" value="InterPro"/>
</dbReference>
<protein>
    <recommendedName>
        <fullName evidence="6">allantoinase</fullName>
        <ecNumber evidence="6">3.5.2.5</ecNumber>
    </recommendedName>
</protein>
<evidence type="ECO:0000256" key="9">
    <source>
        <dbReference type="ARBA" id="ARBA00022833"/>
    </source>
</evidence>
<comment type="caution">
    <text evidence="11">The sequence shown here is derived from an EMBL/GenBank/DDBJ whole genome shotgun (WGS) entry which is preliminary data.</text>
</comment>
<accession>A0A930YN37</accession>
<keyword evidence="9" id="KW-0862">Zinc</keyword>
<evidence type="ECO:0000256" key="8">
    <source>
        <dbReference type="ARBA" id="ARBA00022801"/>
    </source>
</evidence>
<feature type="domain" description="Amidohydrolase-related" evidence="10">
    <location>
        <begin position="71"/>
        <end position="449"/>
    </location>
</feature>
<dbReference type="PANTHER" id="PTHR43668:SF2">
    <property type="entry name" value="ALLANTOINASE"/>
    <property type="match status" value="1"/>
</dbReference>
<sequence length="479" mass="51000">MSKGQTSHVPSTEPGRHERAALAVVGGTVVTENALFAATILVDESGRIASIQEPGARVDAESVIDASGLHVFPGGVDTHVHLNDPGLTASEDFYSGTSGAAAGGMTTVLEMPQTQPLVDSLELVLDKRDIVAPKAVVDFGLYCALVPALAQDPTALRAIVEAGAVGFKGFVCNTPEMPHLNEQQLMRGMSHLAGLGVPLAVHCESQALIDLNATRLPVGDLERSVYEAAEVRRGAETAAVRMVLDLAKATGATIHLVHMSDPRSVEQISAAKRAGVKVFAETCPHYLILADEDLHTVSEWGVCNPPLTSQSAIEELWQLLEHGELDNVASDHCAYTYEEKKPGNPWDVAPGINTIQLMFPLMVASARERGLPLSLVARLLSSNPARQFGLYPRKGAIVPGADADLVVIDTQGSIQVDAQQLFTRCPGTAYDGRRIDARVRRTIVRGQVVYADDGEPRILAQPGYGELVTPQTAAMAAPR</sequence>
<dbReference type="RefSeq" id="WP_194696932.1">
    <property type="nucleotide sequence ID" value="NZ_JADKPO010000017.1"/>
</dbReference>
<dbReference type="InterPro" id="IPR032466">
    <property type="entry name" value="Metal_Hydrolase"/>
</dbReference>
<dbReference type="PANTHER" id="PTHR43668">
    <property type="entry name" value="ALLANTOINASE"/>
    <property type="match status" value="1"/>
</dbReference>
<evidence type="ECO:0000256" key="1">
    <source>
        <dbReference type="ARBA" id="ARBA00001947"/>
    </source>
</evidence>
<dbReference type="InterPro" id="IPR006680">
    <property type="entry name" value="Amidohydro-rel"/>
</dbReference>
<comment type="cofactor">
    <cofactor evidence="1">
        <name>Zn(2+)</name>
        <dbReference type="ChEBI" id="CHEBI:29105"/>
    </cofactor>
</comment>
<dbReference type="InterPro" id="IPR050138">
    <property type="entry name" value="DHOase/Allantoinase_Hydrolase"/>
</dbReference>
<name>A0A930YN37_9ACTN</name>
<dbReference type="GO" id="GO:0000256">
    <property type="term" value="P:allantoin catabolic process"/>
    <property type="evidence" value="ECO:0007669"/>
    <property type="project" value="InterPro"/>
</dbReference>
<evidence type="ECO:0000256" key="5">
    <source>
        <dbReference type="ARBA" id="ARBA00011881"/>
    </source>
</evidence>
<comment type="subunit">
    <text evidence="5">Homotetramer.</text>
</comment>
<dbReference type="Gene3D" id="3.20.20.140">
    <property type="entry name" value="Metal-dependent hydrolases"/>
    <property type="match status" value="1"/>
</dbReference>
<comment type="similarity">
    <text evidence="3">Belongs to the metallo-dependent hydrolases superfamily. Hydantoinase/dihydropyrimidinase family.</text>
</comment>
<comment type="pathway">
    <text evidence="2">Nitrogen metabolism; (S)-allantoin degradation; allantoate from (S)-allantoin: step 1/1.</text>
</comment>
<dbReference type="GO" id="GO:0004038">
    <property type="term" value="F:allantoinase activity"/>
    <property type="evidence" value="ECO:0007669"/>
    <property type="project" value="UniProtKB-EC"/>
</dbReference>
<evidence type="ECO:0000259" key="10">
    <source>
        <dbReference type="Pfam" id="PF01979"/>
    </source>
</evidence>
<keyword evidence="7" id="KW-0479">Metal-binding</keyword>
<dbReference type="Proteomes" id="UP000660668">
    <property type="component" value="Unassembled WGS sequence"/>
</dbReference>
<evidence type="ECO:0000256" key="6">
    <source>
        <dbReference type="ARBA" id="ARBA00012863"/>
    </source>
</evidence>
<dbReference type="NCBIfam" id="TIGR03178">
    <property type="entry name" value="allantoinase"/>
    <property type="match status" value="1"/>
</dbReference>
<dbReference type="GO" id="GO:0005737">
    <property type="term" value="C:cytoplasm"/>
    <property type="evidence" value="ECO:0007669"/>
    <property type="project" value="TreeGrafter"/>
</dbReference>
<proteinExistence type="inferred from homology"/>
<dbReference type="Gene3D" id="2.30.40.10">
    <property type="entry name" value="Urease, subunit C, domain 1"/>
    <property type="match status" value="1"/>
</dbReference>
<comment type="similarity">
    <text evidence="4">Belongs to the metallo-dependent hydrolases superfamily. Allantoinase family.</text>
</comment>
<dbReference type="FunFam" id="3.20.20.140:FF:000174">
    <property type="entry name" value="Dihydropyrimidinase-related protein 2"/>
    <property type="match status" value="1"/>
</dbReference>
<dbReference type="EMBL" id="JADKPO010000017">
    <property type="protein sequence ID" value="MBF4768779.1"/>
    <property type="molecule type" value="Genomic_DNA"/>
</dbReference>
<evidence type="ECO:0000256" key="7">
    <source>
        <dbReference type="ARBA" id="ARBA00022723"/>
    </source>
</evidence>
<dbReference type="GO" id="GO:0050897">
    <property type="term" value="F:cobalt ion binding"/>
    <property type="evidence" value="ECO:0007669"/>
    <property type="project" value="InterPro"/>
</dbReference>
<dbReference type="InterPro" id="IPR011059">
    <property type="entry name" value="Metal-dep_hydrolase_composite"/>
</dbReference>
<dbReference type="AlphaFoldDB" id="A0A930YN37"/>
<dbReference type="SUPFAM" id="SSF51556">
    <property type="entry name" value="Metallo-dependent hydrolases"/>
    <property type="match status" value="1"/>
</dbReference>
<dbReference type="SUPFAM" id="SSF51338">
    <property type="entry name" value="Composite domain of metallo-dependent hydrolases"/>
    <property type="match status" value="1"/>
</dbReference>
<evidence type="ECO:0000256" key="2">
    <source>
        <dbReference type="ARBA" id="ARBA00004968"/>
    </source>
</evidence>
<evidence type="ECO:0000256" key="3">
    <source>
        <dbReference type="ARBA" id="ARBA00008829"/>
    </source>
</evidence>
<evidence type="ECO:0000313" key="12">
    <source>
        <dbReference type="Proteomes" id="UP000660668"/>
    </source>
</evidence>
<evidence type="ECO:0000256" key="4">
    <source>
        <dbReference type="ARBA" id="ARBA00010368"/>
    </source>
</evidence>
<evidence type="ECO:0000313" key="11">
    <source>
        <dbReference type="EMBL" id="MBF4768779.1"/>
    </source>
</evidence>
<organism evidence="11 12">
    <name type="scientific">Nocardioides agariphilus</name>
    <dbReference type="NCBI Taxonomy" id="433664"/>
    <lineage>
        <taxon>Bacteria</taxon>
        <taxon>Bacillati</taxon>
        <taxon>Actinomycetota</taxon>
        <taxon>Actinomycetes</taxon>
        <taxon>Propionibacteriales</taxon>
        <taxon>Nocardioidaceae</taxon>
        <taxon>Nocardioides</taxon>
    </lineage>
</organism>
<keyword evidence="12" id="KW-1185">Reference proteome</keyword>
<dbReference type="InterPro" id="IPR017593">
    <property type="entry name" value="Allantoinase"/>
</dbReference>
<keyword evidence="8 11" id="KW-0378">Hydrolase</keyword>
<dbReference type="EC" id="3.5.2.5" evidence="6"/>
<gene>
    <name evidence="11" type="primary">allB</name>
    <name evidence="11" type="ORF">ISU10_13490</name>
</gene>
<dbReference type="GO" id="GO:0006145">
    <property type="term" value="P:purine nucleobase catabolic process"/>
    <property type="evidence" value="ECO:0007669"/>
    <property type="project" value="TreeGrafter"/>
</dbReference>